<name>A0A4R3YJM7_9FIRM</name>
<evidence type="ECO:0000256" key="2">
    <source>
        <dbReference type="SAM" id="Phobius"/>
    </source>
</evidence>
<protein>
    <recommendedName>
        <fullName evidence="5">TPM domain-containing protein</fullName>
    </recommendedName>
</protein>
<proteinExistence type="predicted"/>
<dbReference type="AlphaFoldDB" id="A0A4R3YJM7"/>
<feature type="transmembrane region" description="Helical" evidence="2">
    <location>
        <begin position="77"/>
        <end position="101"/>
    </location>
</feature>
<keyword evidence="2" id="KW-1133">Transmembrane helix</keyword>
<evidence type="ECO:0000256" key="1">
    <source>
        <dbReference type="SAM" id="MobiDB-lite"/>
    </source>
</evidence>
<gene>
    <name evidence="3" type="ORF">EDD60_13419</name>
</gene>
<dbReference type="Proteomes" id="UP000295515">
    <property type="component" value="Unassembled WGS sequence"/>
</dbReference>
<feature type="compositionally biased region" description="Gly residues" evidence="1">
    <location>
        <begin position="1"/>
        <end position="36"/>
    </location>
</feature>
<sequence>MGRSSGGGSHSSGGFGGGHSSGGFSGGGRSSGGFSRGSGSSHSSYTRRSSGPRTVFVGGPRYYRSPRPPRGPRPRNYGSHSISSVIISIVFICVIIGMLFFSTSSKHQDVPKNTKQREALSGVVKKTDWYDDQLSWIRSPSVLVSGLEDFYQETGIQPYVMMIPYSQQYWNGSTFLSTQADAYLEKVYKERFKDEGHFIFAYFACLNDSSQEMDGEFRYLSGYAADSIMDSEAIDILWGYFQKNYYNTSLSIEKMISETFSATGENIMSAPTNGWDFAKIAIIVGGVVGIGVIAYLIFKKKAQREKEKEDYTKEILDKPLETFGEDTTDLEKKYEDDM</sequence>
<organism evidence="3 4">
    <name type="scientific">Longibaculum muris</name>
    <dbReference type="NCBI Taxonomy" id="1796628"/>
    <lineage>
        <taxon>Bacteria</taxon>
        <taxon>Bacillati</taxon>
        <taxon>Bacillota</taxon>
        <taxon>Erysipelotrichia</taxon>
        <taxon>Erysipelotrichales</taxon>
        <taxon>Coprobacillaceae</taxon>
        <taxon>Longibaculum</taxon>
    </lineage>
</organism>
<feature type="region of interest" description="Disordered" evidence="1">
    <location>
        <begin position="1"/>
        <end position="78"/>
    </location>
</feature>
<feature type="transmembrane region" description="Helical" evidence="2">
    <location>
        <begin position="277"/>
        <end position="298"/>
    </location>
</feature>
<evidence type="ECO:0000313" key="4">
    <source>
        <dbReference type="Proteomes" id="UP000295515"/>
    </source>
</evidence>
<dbReference type="EMBL" id="SMCQ01000034">
    <property type="protein sequence ID" value="TCV91204.1"/>
    <property type="molecule type" value="Genomic_DNA"/>
</dbReference>
<comment type="caution">
    <text evidence="3">The sequence shown here is derived from an EMBL/GenBank/DDBJ whole genome shotgun (WGS) entry which is preliminary data.</text>
</comment>
<keyword evidence="4" id="KW-1185">Reference proteome</keyword>
<keyword evidence="2" id="KW-0812">Transmembrane</keyword>
<evidence type="ECO:0000313" key="3">
    <source>
        <dbReference type="EMBL" id="TCV91204.1"/>
    </source>
</evidence>
<reference evidence="3 4" key="1">
    <citation type="submission" date="2019-03" db="EMBL/GenBank/DDBJ databases">
        <title>Genomic Encyclopedia of Type Strains, Phase IV (KMG-IV): sequencing the most valuable type-strain genomes for metagenomic binning, comparative biology and taxonomic classification.</title>
        <authorList>
            <person name="Goeker M."/>
        </authorList>
    </citation>
    <scope>NUCLEOTIDE SEQUENCE [LARGE SCALE GENOMIC DNA]</scope>
    <source>
        <strain evidence="3 4">DSM 29487</strain>
    </source>
</reference>
<dbReference type="RefSeq" id="WP_207905388.1">
    <property type="nucleotide sequence ID" value="NZ_JANKBF010000029.1"/>
</dbReference>
<dbReference type="GeneID" id="98916989"/>
<evidence type="ECO:0008006" key="5">
    <source>
        <dbReference type="Google" id="ProtNLM"/>
    </source>
</evidence>
<keyword evidence="2" id="KW-0472">Membrane</keyword>
<accession>A0A4R3YJM7</accession>